<keyword evidence="1" id="KW-0812">Transmembrane</keyword>
<protein>
    <submittedName>
        <fullName evidence="2">FtsL-like putative cell division protein</fullName>
    </submittedName>
</protein>
<evidence type="ECO:0000313" key="2">
    <source>
        <dbReference type="EMBL" id="URW80410.1"/>
    </source>
</evidence>
<dbReference type="Pfam" id="PF19579">
    <property type="entry name" value="FtsL_2"/>
    <property type="match status" value="1"/>
</dbReference>
<dbReference type="RefSeq" id="WP_250724592.1">
    <property type="nucleotide sequence ID" value="NZ_CP098400.1"/>
</dbReference>
<keyword evidence="3" id="KW-1185">Reference proteome</keyword>
<reference evidence="2" key="1">
    <citation type="submission" date="2022-05" db="EMBL/GenBank/DDBJ databases">
        <authorList>
            <person name="Sun X."/>
        </authorList>
    </citation>
    <scope>NUCLEOTIDE SEQUENCE</scope>
    <source>
        <strain evidence="2">Ai-910</strain>
    </source>
</reference>
<reference evidence="2" key="2">
    <citation type="submission" date="2022-06" db="EMBL/GenBank/DDBJ databases">
        <title>Xiashengella guii gen. nov. sp. nov., a bacterium isolated form anaerobic digestion tank.</title>
        <authorList>
            <person name="Huang H."/>
        </authorList>
    </citation>
    <scope>NUCLEOTIDE SEQUENCE</scope>
    <source>
        <strain evidence="2">Ai-910</strain>
    </source>
</reference>
<feature type="transmembrane region" description="Helical" evidence="1">
    <location>
        <begin position="46"/>
        <end position="64"/>
    </location>
</feature>
<keyword evidence="1" id="KW-0472">Membrane</keyword>
<dbReference type="AlphaFoldDB" id="A0A9J6ZRB9"/>
<sequence>MELFKKRKKYEEFESGNEVIQDLKGFDIREWLNGQAFSRMSLEKHWSYAMYLVFFAFIYINNHYSVEKLLKEQVALNRELQELKYEAITTSSQLMQMSRQSEVVNRVHEAGLDLEVLKTPPRIIRVDD</sequence>
<name>A0A9J6ZRB9_9BACT</name>
<dbReference type="InterPro" id="IPR045755">
    <property type="entry name" value="FtsL-like"/>
</dbReference>
<dbReference type="EMBL" id="CP098400">
    <property type="protein sequence ID" value="URW80410.1"/>
    <property type="molecule type" value="Genomic_DNA"/>
</dbReference>
<keyword evidence="1" id="KW-1133">Transmembrane helix</keyword>
<gene>
    <name evidence="2" type="ORF">M9189_03450</name>
</gene>
<evidence type="ECO:0000256" key="1">
    <source>
        <dbReference type="SAM" id="Phobius"/>
    </source>
</evidence>
<keyword evidence="2" id="KW-0131">Cell cycle</keyword>
<accession>A0A9J6ZRB9</accession>
<organism evidence="2 3">
    <name type="scientific">Xiashengella succiniciproducens</name>
    <dbReference type="NCBI Taxonomy" id="2949635"/>
    <lineage>
        <taxon>Bacteria</taxon>
        <taxon>Pseudomonadati</taxon>
        <taxon>Bacteroidota</taxon>
        <taxon>Bacteroidia</taxon>
        <taxon>Marinilabiliales</taxon>
        <taxon>Marinilabiliaceae</taxon>
        <taxon>Xiashengella</taxon>
    </lineage>
</organism>
<evidence type="ECO:0000313" key="3">
    <source>
        <dbReference type="Proteomes" id="UP001056426"/>
    </source>
</evidence>
<dbReference type="GO" id="GO:0051301">
    <property type="term" value="P:cell division"/>
    <property type="evidence" value="ECO:0007669"/>
    <property type="project" value="UniProtKB-KW"/>
</dbReference>
<dbReference type="KEGG" id="alkq:M9189_03450"/>
<keyword evidence="2" id="KW-0132">Cell division</keyword>
<proteinExistence type="predicted"/>
<dbReference type="Proteomes" id="UP001056426">
    <property type="component" value="Chromosome"/>
</dbReference>